<dbReference type="AlphaFoldDB" id="A0A2T6FXV2"/>
<evidence type="ECO:0000313" key="1">
    <source>
        <dbReference type="EMBL" id="PUA36736.1"/>
    </source>
</evidence>
<reference evidence="1 2" key="1">
    <citation type="submission" date="2018-03" db="EMBL/GenBank/DDBJ databases">
        <title>Genome sequence of Paenibacillus elgii strain AC13 an antimicrobial compound producing bacteria.</title>
        <authorList>
            <person name="Kurokawa A.S."/>
            <person name="Araujo J.F."/>
            <person name="Costa R.A."/>
            <person name="Ortega D.B."/>
            <person name="Pires A.S."/>
            <person name="Pappas G.J.Jr."/>
            <person name="Franco O.L."/>
            <person name="Barreto C."/>
            <person name="Magalhaes B.S."/>
            <person name="Kruger R.H."/>
        </authorList>
    </citation>
    <scope>NUCLEOTIDE SEQUENCE [LARGE SCALE GENOMIC DNA]</scope>
    <source>
        <strain evidence="1 2">AC13</strain>
    </source>
</reference>
<organism evidence="1 2">
    <name type="scientific">Paenibacillus elgii</name>
    <dbReference type="NCBI Taxonomy" id="189691"/>
    <lineage>
        <taxon>Bacteria</taxon>
        <taxon>Bacillati</taxon>
        <taxon>Bacillota</taxon>
        <taxon>Bacilli</taxon>
        <taxon>Bacillales</taxon>
        <taxon>Paenibacillaceae</taxon>
        <taxon>Paenibacillus</taxon>
    </lineage>
</organism>
<dbReference type="EMBL" id="PYHP01000069">
    <property type="protein sequence ID" value="PUA36736.1"/>
    <property type="molecule type" value="Genomic_DNA"/>
</dbReference>
<comment type="caution">
    <text evidence="1">The sequence shown here is derived from an EMBL/GenBank/DDBJ whole genome shotgun (WGS) entry which is preliminary data.</text>
</comment>
<evidence type="ECO:0000313" key="2">
    <source>
        <dbReference type="Proteomes" id="UP000244184"/>
    </source>
</evidence>
<dbReference type="Proteomes" id="UP000244184">
    <property type="component" value="Unassembled WGS sequence"/>
</dbReference>
<sequence length="82" mass="9133">MMWNIGDKVKWSSQAQGSEKEKCGTVHAVVPVGSYGRRYCRKASHNRKRNLILTTQNIPGTSLLFPGAENFPRSNLLEAADD</sequence>
<accession>A0A2T6FXV2</accession>
<gene>
    <name evidence="1" type="ORF">C8Z91_25540</name>
</gene>
<dbReference type="RefSeq" id="WP_108533778.1">
    <property type="nucleotide sequence ID" value="NZ_PYHP01000069.1"/>
</dbReference>
<protein>
    <submittedName>
        <fullName evidence="1">Uncharacterized protein</fullName>
    </submittedName>
</protein>
<proteinExistence type="predicted"/>
<name>A0A2T6FXV2_9BACL</name>